<accession>A0A2X2UWK9</accession>
<name>A0A2X2UWK9_CAPOC</name>
<dbReference type="AlphaFoldDB" id="A0A2X2UWK9"/>
<protein>
    <submittedName>
        <fullName evidence="1">Uncharacterized protein</fullName>
    </submittedName>
</protein>
<gene>
    <name evidence="1" type="ORF">NCTC11545_01186</name>
</gene>
<proteinExistence type="predicted"/>
<evidence type="ECO:0000313" key="1">
    <source>
        <dbReference type="EMBL" id="SQA93809.1"/>
    </source>
</evidence>
<organism evidence="1 2">
    <name type="scientific">Capnocytophaga ochracea</name>
    <dbReference type="NCBI Taxonomy" id="1018"/>
    <lineage>
        <taxon>Bacteria</taxon>
        <taxon>Pseudomonadati</taxon>
        <taxon>Bacteroidota</taxon>
        <taxon>Flavobacteriia</taxon>
        <taxon>Flavobacteriales</taxon>
        <taxon>Flavobacteriaceae</taxon>
        <taxon>Capnocytophaga</taxon>
    </lineage>
</organism>
<reference evidence="1 2" key="1">
    <citation type="submission" date="2018-06" db="EMBL/GenBank/DDBJ databases">
        <authorList>
            <consortium name="Pathogen Informatics"/>
            <person name="Doyle S."/>
        </authorList>
    </citation>
    <scope>NUCLEOTIDE SEQUENCE [LARGE SCALE GENOMIC DNA]</scope>
    <source>
        <strain evidence="1 2">NCTC11545</strain>
    </source>
</reference>
<dbReference type="EMBL" id="UAVS01000005">
    <property type="protein sequence ID" value="SQA93809.1"/>
    <property type="molecule type" value="Genomic_DNA"/>
</dbReference>
<dbReference type="RefSeq" id="WP_111972575.1">
    <property type="nucleotide sequence ID" value="NZ_UAVS01000005.1"/>
</dbReference>
<dbReference type="Proteomes" id="UP000250169">
    <property type="component" value="Unassembled WGS sequence"/>
</dbReference>
<sequence>MTDSFVTSQFVLDLSRISISYQEENPRFKDTFFTQYSLPFEFQMNADLRMRIGNYTALNATGLKKKYDGYHIIDGRVRKGTLEILSVEGNLVSAQIDSGFEQLPNFEKKLCDLPLLRQRVPDIYDHAKEICTKKYPEVDYNFPRVVYPKDTSQKGWEHFLQFINLGNSVDGFTRNEPNRSYNIIHPMPYLLYVLKTGFADAGYELVGDILTDEDFSQQVLYSNIPYYLTTAQQEHILTAVAPTYEFPTAGTWRLVCDNQHISGTAVLRLKLDNVVIREFNFERSDTLSFTQLLSIDTTLQTLALEIEGTPQPQLTMNLNIVAEHSEDGNVIEQVINPNIVDLKRAVPDVTFGELVKTIKNWKNYDMTIEGNRLYMNRIRLEERSLAKDFRSWEVREPKKNFLTKQSYLIKFPEMDDKSYQLPIVQVTDNSYQVLSPQEASKLTDITEVQIGGYCLPRVMFKGNYTPIARKSGEATIGLIWYDGNNGGFRKALTPPLVAEYWKEWYKMRIAATEYTWSFVCNKNQFRHIALRDTILAYKQRMLIKSINKTVLDKEHYQVEITTIAI</sequence>
<evidence type="ECO:0000313" key="2">
    <source>
        <dbReference type="Proteomes" id="UP000250169"/>
    </source>
</evidence>